<dbReference type="InterPro" id="IPR040660">
    <property type="entry name" value="N_formyltrans_C"/>
</dbReference>
<dbReference type="RefSeq" id="WP_089667440.1">
    <property type="nucleotide sequence ID" value="NZ_FOJA01000001.1"/>
</dbReference>
<evidence type="ECO:0000313" key="3">
    <source>
        <dbReference type="EMBL" id="SEV91642.1"/>
    </source>
</evidence>
<keyword evidence="3" id="KW-0808">Transferase</keyword>
<dbReference type="InterPro" id="IPR002376">
    <property type="entry name" value="Formyl_transf_N"/>
</dbReference>
<protein>
    <submittedName>
        <fullName evidence="3">Methionyl-tRNA formyltransferase</fullName>
    </submittedName>
</protein>
<sequence length="238" mass="27182">MPSVAVLGMNRFGEQVYNYLIEHEDTTVLGAFTEPSQYECIEKLEPDFLVSAGFDHIIPPEVLQIPDSGAINLHPSYLPHNKGVNPDVWSIIEDRPAGVSIHYMTPEVDAGDLIARERVDVEPSDTGRSLRKRLDRRIVELFEESWEDIYNETVQAEPQDYEKGNINTSDEFGAVCELNLSEEARIGDVIDTLRALTFPPYYNAYFEQDGERYYVRVSIEPESEISTQDQEWDTPTLF</sequence>
<evidence type="ECO:0000313" key="4">
    <source>
        <dbReference type="Proteomes" id="UP000198518"/>
    </source>
</evidence>
<reference evidence="3 4" key="1">
    <citation type="submission" date="2016-10" db="EMBL/GenBank/DDBJ databases">
        <authorList>
            <person name="de Groot N.N."/>
        </authorList>
    </citation>
    <scope>NUCLEOTIDE SEQUENCE [LARGE SCALE GENOMIC DNA]</scope>
    <source>
        <strain evidence="3 4">CGMCC 1.5337</strain>
    </source>
</reference>
<dbReference type="OrthoDB" id="199806at2157"/>
<keyword evidence="4" id="KW-1185">Reference proteome</keyword>
<dbReference type="Gene3D" id="3.40.50.12230">
    <property type="match status" value="1"/>
</dbReference>
<dbReference type="Pfam" id="PF00551">
    <property type="entry name" value="Formyl_trans_N"/>
    <property type="match status" value="1"/>
</dbReference>
<dbReference type="GO" id="GO:0005829">
    <property type="term" value="C:cytosol"/>
    <property type="evidence" value="ECO:0007669"/>
    <property type="project" value="TreeGrafter"/>
</dbReference>
<dbReference type="GO" id="GO:0004479">
    <property type="term" value="F:methionyl-tRNA formyltransferase activity"/>
    <property type="evidence" value="ECO:0007669"/>
    <property type="project" value="TreeGrafter"/>
</dbReference>
<dbReference type="InterPro" id="IPR036477">
    <property type="entry name" value="Formyl_transf_N_sf"/>
</dbReference>
<feature type="domain" description="Formyl transferase N-terminal" evidence="1">
    <location>
        <begin position="38"/>
        <end position="136"/>
    </location>
</feature>
<proteinExistence type="predicted"/>
<accession>A0A1I0MTP8</accession>
<dbReference type="Proteomes" id="UP000198518">
    <property type="component" value="Unassembled WGS sequence"/>
</dbReference>
<organism evidence="3 4">
    <name type="scientific">Halobacterium jilantaiense</name>
    <dbReference type="NCBI Taxonomy" id="355548"/>
    <lineage>
        <taxon>Archaea</taxon>
        <taxon>Methanobacteriati</taxon>
        <taxon>Methanobacteriota</taxon>
        <taxon>Stenosarchaea group</taxon>
        <taxon>Halobacteria</taxon>
        <taxon>Halobacteriales</taxon>
        <taxon>Halobacteriaceae</taxon>
        <taxon>Halobacterium</taxon>
    </lineage>
</organism>
<dbReference type="SUPFAM" id="SSF53328">
    <property type="entry name" value="Formyltransferase"/>
    <property type="match status" value="1"/>
</dbReference>
<gene>
    <name evidence="3" type="ORF">SAMN04487945_0337</name>
</gene>
<dbReference type="Pfam" id="PF18216">
    <property type="entry name" value="N_formyltrans_C"/>
    <property type="match status" value="1"/>
</dbReference>
<dbReference type="PANTHER" id="PTHR11138">
    <property type="entry name" value="METHIONYL-TRNA FORMYLTRANSFERASE"/>
    <property type="match status" value="1"/>
</dbReference>
<dbReference type="PANTHER" id="PTHR11138:SF5">
    <property type="entry name" value="METHIONYL-TRNA FORMYLTRANSFERASE, MITOCHONDRIAL"/>
    <property type="match status" value="1"/>
</dbReference>
<name>A0A1I0MTP8_9EURY</name>
<dbReference type="STRING" id="355548.SAMN04487945_0337"/>
<feature type="domain" description="N-formyltransferase dimerization C-terminal" evidence="2">
    <location>
        <begin position="174"/>
        <end position="219"/>
    </location>
</feature>
<dbReference type="EMBL" id="FOJA01000001">
    <property type="protein sequence ID" value="SEV91642.1"/>
    <property type="molecule type" value="Genomic_DNA"/>
</dbReference>
<evidence type="ECO:0000259" key="1">
    <source>
        <dbReference type="Pfam" id="PF00551"/>
    </source>
</evidence>
<dbReference type="AlphaFoldDB" id="A0A1I0MTP8"/>
<evidence type="ECO:0000259" key="2">
    <source>
        <dbReference type="Pfam" id="PF18216"/>
    </source>
</evidence>